<dbReference type="AlphaFoldDB" id="A0A8J8P6T7"/>
<dbReference type="Gene3D" id="3.40.50.300">
    <property type="entry name" value="P-loop containing nucleotide triphosphate hydrolases"/>
    <property type="match status" value="1"/>
</dbReference>
<feature type="domain" description="Guanylate kinase-like" evidence="1">
    <location>
        <begin position="83"/>
        <end position="310"/>
    </location>
</feature>
<dbReference type="InterPro" id="IPR027417">
    <property type="entry name" value="P-loop_NTPase"/>
</dbReference>
<dbReference type="Proteomes" id="UP000785679">
    <property type="component" value="Unassembled WGS sequence"/>
</dbReference>
<reference evidence="2" key="1">
    <citation type="submission" date="2019-06" db="EMBL/GenBank/DDBJ databases">
        <authorList>
            <person name="Zheng W."/>
        </authorList>
    </citation>
    <scope>NUCLEOTIDE SEQUENCE</scope>
    <source>
        <strain evidence="2">QDHG01</strain>
    </source>
</reference>
<evidence type="ECO:0000259" key="1">
    <source>
        <dbReference type="PROSITE" id="PS50052"/>
    </source>
</evidence>
<keyword evidence="3" id="KW-1185">Reference proteome</keyword>
<dbReference type="SUPFAM" id="SSF52540">
    <property type="entry name" value="P-loop containing nucleoside triphosphate hydrolases"/>
    <property type="match status" value="1"/>
</dbReference>
<comment type="caution">
    <text evidence="2">The sequence shown here is derived from an EMBL/GenBank/DDBJ whole genome shotgun (WGS) entry which is preliminary data.</text>
</comment>
<dbReference type="PROSITE" id="PS50052">
    <property type="entry name" value="GUANYLATE_KINASE_2"/>
    <property type="match status" value="1"/>
</dbReference>
<proteinExistence type="predicted"/>
<dbReference type="OrthoDB" id="10572946at2759"/>
<gene>
    <name evidence="2" type="ORF">FGO68_gene14576</name>
</gene>
<dbReference type="EMBL" id="RRYP01000761">
    <property type="protein sequence ID" value="TNV86890.1"/>
    <property type="molecule type" value="Genomic_DNA"/>
</dbReference>
<accession>A0A8J8P6T7</accession>
<organism evidence="2 3">
    <name type="scientific">Halteria grandinella</name>
    <dbReference type="NCBI Taxonomy" id="5974"/>
    <lineage>
        <taxon>Eukaryota</taxon>
        <taxon>Sar</taxon>
        <taxon>Alveolata</taxon>
        <taxon>Ciliophora</taxon>
        <taxon>Intramacronucleata</taxon>
        <taxon>Spirotrichea</taxon>
        <taxon>Stichotrichia</taxon>
        <taxon>Sporadotrichida</taxon>
        <taxon>Halteriidae</taxon>
        <taxon>Halteria</taxon>
    </lineage>
</organism>
<name>A0A8J8P6T7_HALGN</name>
<evidence type="ECO:0000313" key="3">
    <source>
        <dbReference type="Proteomes" id="UP000785679"/>
    </source>
</evidence>
<protein>
    <recommendedName>
        <fullName evidence="1">Guanylate kinase-like domain-containing protein</fullName>
    </recommendedName>
</protein>
<evidence type="ECO:0000313" key="2">
    <source>
        <dbReference type="EMBL" id="TNV86890.1"/>
    </source>
</evidence>
<sequence length="352" mass="39963">MICIVQQSQSLVKFINQALNNYNFLQMHKYLIPLTQNPLITQSCQRSLSNFRIPPGMAGYGKKQKEPQGILDMRLKSVKEKPFNPLVICGPSMAGKTTLIEHFLFSQPDHFVFIKPYSSALGQGRQEIIDRDVIEGVHYAKADSQQIDAWNKEGKCLFMRNEADLMVGMRSGGGFGGMNSSIGSMSAGKSCVLLSEVIELRSQFKICMVECTLKEAKRIHEEGMLGDDVNYLFLHPPSVEDMTVRLLRKRPGQDTKEQLLHKQNMMRADVEEAKKLPFITKIFENAGSREDFLKKTAVEQYKKYYYEPLKHTLIHSTFSLLVFLLGLASDARFAFSTFLSPTVLTLFQQRAN</sequence>
<dbReference type="InterPro" id="IPR008144">
    <property type="entry name" value="Guanylate_kin-like_dom"/>
</dbReference>